<evidence type="ECO:0000256" key="1">
    <source>
        <dbReference type="ARBA" id="ARBA00009981"/>
    </source>
</evidence>
<gene>
    <name evidence="3" type="ORF">WDZ17_00260</name>
</gene>
<comment type="caution">
    <text evidence="3">The sequence shown here is derived from an EMBL/GenBank/DDBJ whole genome shotgun (WGS) entry which is preliminary data.</text>
</comment>
<dbReference type="EMBL" id="JBBIAA010000001">
    <property type="protein sequence ID" value="MEJ5943724.1"/>
    <property type="molecule type" value="Genomic_DNA"/>
</dbReference>
<dbReference type="SUPFAM" id="SSF143120">
    <property type="entry name" value="YefM-like"/>
    <property type="match status" value="1"/>
</dbReference>
<dbReference type="PANTHER" id="PTHR35377:SF5">
    <property type="entry name" value="ANTITOXIN VAPB46"/>
    <property type="match status" value="1"/>
</dbReference>
<dbReference type="Gene3D" id="3.40.1620.10">
    <property type="entry name" value="YefM-like domain"/>
    <property type="match status" value="1"/>
</dbReference>
<evidence type="ECO:0000256" key="2">
    <source>
        <dbReference type="RuleBase" id="RU362080"/>
    </source>
</evidence>
<proteinExistence type="inferred from homology"/>
<keyword evidence="4" id="KW-1185">Reference proteome</keyword>
<dbReference type="NCBIfam" id="TIGR01552">
    <property type="entry name" value="phd_fam"/>
    <property type="match status" value="1"/>
</dbReference>
<evidence type="ECO:0000313" key="4">
    <source>
        <dbReference type="Proteomes" id="UP001387100"/>
    </source>
</evidence>
<reference evidence="3 4" key="1">
    <citation type="journal article" date="2017" name="Int. J. Syst. Evol. Microbiol.">
        <title>Pseudokineococcus basanitobsidens sp. nov., isolated from volcanic rock.</title>
        <authorList>
            <person name="Lee D.W."/>
            <person name="Park M.Y."/>
            <person name="Kim J.J."/>
            <person name="Kim B.S."/>
        </authorList>
    </citation>
    <scope>NUCLEOTIDE SEQUENCE [LARGE SCALE GENOMIC DNA]</scope>
    <source>
        <strain evidence="3 4">DSM 103726</strain>
    </source>
</reference>
<comment type="similarity">
    <text evidence="1 2">Belongs to the phD/YefM antitoxin family.</text>
</comment>
<organism evidence="3 4">
    <name type="scientific">Pseudokineococcus basanitobsidens</name>
    <dbReference type="NCBI Taxonomy" id="1926649"/>
    <lineage>
        <taxon>Bacteria</taxon>
        <taxon>Bacillati</taxon>
        <taxon>Actinomycetota</taxon>
        <taxon>Actinomycetes</taxon>
        <taxon>Kineosporiales</taxon>
        <taxon>Kineosporiaceae</taxon>
        <taxon>Pseudokineococcus</taxon>
    </lineage>
</organism>
<accession>A0ABU8RF71</accession>
<dbReference type="Pfam" id="PF02604">
    <property type="entry name" value="PhdYeFM_antitox"/>
    <property type="match status" value="1"/>
</dbReference>
<dbReference type="InterPro" id="IPR006442">
    <property type="entry name" value="Antitoxin_Phd/YefM"/>
</dbReference>
<comment type="function">
    <text evidence="2">Antitoxin component of a type II toxin-antitoxin (TA) system.</text>
</comment>
<evidence type="ECO:0000313" key="3">
    <source>
        <dbReference type="EMBL" id="MEJ5943724.1"/>
    </source>
</evidence>
<dbReference type="Proteomes" id="UP001387100">
    <property type="component" value="Unassembled WGS sequence"/>
</dbReference>
<dbReference type="RefSeq" id="WP_339573116.1">
    <property type="nucleotide sequence ID" value="NZ_JBBIAA010000001.1"/>
</dbReference>
<dbReference type="PANTHER" id="PTHR35377">
    <property type="entry name" value="ANTITOXIN VAPB49-RELATED-RELATED"/>
    <property type="match status" value="1"/>
</dbReference>
<dbReference type="InterPro" id="IPR036165">
    <property type="entry name" value="YefM-like_sf"/>
</dbReference>
<name>A0ABU8RF71_9ACTN</name>
<protein>
    <recommendedName>
        <fullName evidence="2">Antitoxin</fullName>
    </recommendedName>
</protein>
<dbReference type="InterPro" id="IPR051416">
    <property type="entry name" value="phD-YefM_TA_antitoxins"/>
</dbReference>
<sequence>MTTVASRDLRNHTAEVLRQVAGGTSVTVTVNGRPVAEISPVRTGRAQLFSRADVVDLLGSRQADAGLTEDLSRLAGETTDDLDAR</sequence>